<keyword evidence="9" id="KW-1185">Reference proteome</keyword>
<evidence type="ECO:0000256" key="7">
    <source>
        <dbReference type="SAM" id="Phobius"/>
    </source>
</evidence>
<reference evidence="8" key="1">
    <citation type="journal article" date="2021" name="Sci. Adv.">
        <title>The American lobster genome reveals insights on longevity, neural, and immune adaptations.</title>
        <authorList>
            <person name="Polinski J.M."/>
            <person name="Zimin A.V."/>
            <person name="Clark K.F."/>
            <person name="Kohn A.B."/>
            <person name="Sadowski N."/>
            <person name="Timp W."/>
            <person name="Ptitsyn A."/>
            <person name="Khanna P."/>
            <person name="Romanova D.Y."/>
            <person name="Williams P."/>
            <person name="Greenwood S.J."/>
            <person name="Moroz L.L."/>
            <person name="Walt D.R."/>
            <person name="Bodnar A.G."/>
        </authorList>
    </citation>
    <scope>NUCLEOTIDE SEQUENCE</scope>
    <source>
        <strain evidence="8">GMGI-L3</strain>
    </source>
</reference>
<comment type="similarity">
    <text evidence="2">Belongs to the TMEM151 family.</text>
</comment>
<dbReference type="PANTHER" id="PTHR31893">
    <property type="entry name" value="TRANSMEMBRANE PROTEIN 151 HOMOLOG"/>
    <property type="match status" value="1"/>
</dbReference>
<evidence type="ECO:0000313" key="8">
    <source>
        <dbReference type="EMBL" id="KAG7153288.1"/>
    </source>
</evidence>
<dbReference type="PANTHER" id="PTHR31893:SF5">
    <property type="entry name" value="TRANSMEMBRANE PROTEIN 151 HOMOLOG"/>
    <property type="match status" value="1"/>
</dbReference>
<evidence type="ECO:0000256" key="1">
    <source>
        <dbReference type="ARBA" id="ARBA00004141"/>
    </source>
</evidence>
<dbReference type="EMBL" id="JAHLQT010047199">
    <property type="protein sequence ID" value="KAG7153288.1"/>
    <property type="molecule type" value="Genomic_DNA"/>
</dbReference>
<evidence type="ECO:0000256" key="4">
    <source>
        <dbReference type="ARBA" id="ARBA00022989"/>
    </source>
</evidence>
<name>A0A8J5J9B5_HOMAM</name>
<dbReference type="AlphaFoldDB" id="A0A8J5J9B5"/>
<feature type="transmembrane region" description="Helical" evidence="7">
    <location>
        <begin position="34"/>
        <end position="52"/>
    </location>
</feature>
<dbReference type="OrthoDB" id="190434at2759"/>
<evidence type="ECO:0000256" key="5">
    <source>
        <dbReference type="ARBA" id="ARBA00023136"/>
    </source>
</evidence>
<sequence length="486" mass="54752">MSLTPLDEDGSEEQRPVRQTVCETLRHGANWKCFILTLLIVSCLAAITWCRLTQVTKVIVNFDTFPITRTRHLSPCEDGYLYIPIAFLAMLYLVYLVECFHCPTRIQLTHTTPASHVSTMIESMRSAQPVIWWKAMCYHYVRRSRHITRYRNGDAYTSTQVFYERVNSHAAGTCFLFSNCGVKDISKKLVNLSKYSCTKIRFSKGFAFANLETANEFEEQRARFFQENERRDDYMELREGLDLTNVNFKEFVIARRDTKRPPWYSRHAVFWAASLLLLSWPLRLVIEYNTSYVHYQVTKLFGVNYTTPVSGGRASRGSATTDSHDLELTIANNCTLIPSYSEALLMEAGATPTSILTPSVDANGNIQNGGGSLPAAASSASVGSELLPGSSTGPAASRTSLHNGYILYHPSPLMPCFPTDPFQGRRRTTPTENPPTYDDALRVSAPLLGTMSPSPMRRSHTERDIPSTPRLALPRHSCHYDLETQL</sequence>
<feature type="region of interest" description="Disordered" evidence="6">
    <location>
        <begin position="448"/>
        <end position="472"/>
    </location>
</feature>
<dbReference type="Pfam" id="PF14857">
    <property type="entry name" value="TMEM151"/>
    <property type="match status" value="1"/>
</dbReference>
<evidence type="ECO:0000313" key="9">
    <source>
        <dbReference type="Proteomes" id="UP000747542"/>
    </source>
</evidence>
<comment type="subcellular location">
    <subcellularLocation>
        <location evidence="1">Membrane</location>
        <topology evidence="1">Multi-pass membrane protein</topology>
    </subcellularLocation>
</comment>
<dbReference type="GO" id="GO:0016020">
    <property type="term" value="C:membrane"/>
    <property type="evidence" value="ECO:0007669"/>
    <property type="project" value="UniProtKB-SubCell"/>
</dbReference>
<evidence type="ECO:0000256" key="6">
    <source>
        <dbReference type="SAM" id="MobiDB-lite"/>
    </source>
</evidence>
<dbReference type="InterPro" id="IPR026767">
    <property type="entry name" value="Tmem151"/>
</dbReference>
<comment type="caution">
    <text evidence="8">The sequence shown here is derived from an EMBL/GenBank/DDBJ whole genome shotgun (WGS) entry which is preliminary data.</text>
</comment>
<evidence type="ECO:0000256" key="2">
    <source>
        <dbReference type="ARBA" id="ARBA00009583"/>
    </source>
</evidence>
<organism evidence="8 9">
    <name type="scientific">Homarus americanus</name>
    <name type="common">American lobster</name>
    <dbReference type="NCBI Taxonomy" id="6706"/>
    <lineage>
        <taxon>Eukaryota</taxon>
        <taxon>Metazoa</taxon>
        <taxon>Ecdysozoa</taxon>
        <taxon>Arthropoda</taxon>
        <taxon>Crustacea</taxon>
        <taxon>Multicrustacea</taxon>
        <taxon>Malacostraca</taxon>
        <taxon>Eumalacostraca</taxon>
        <taxon>Eucarida</taxon>
        <taxon>Decapoda</taxon>
        <taxon>Pleocyemata</taxon>
        <taxon>Astacidea</taxon>
        <taxon>Nephropoidea</taxon>
        <taxon>Nephropidae</taxon>
        <taxon>Homarus</taxon>
    </lineage>
</organism>
<proteinExistence type="inferred from homology"/>
<dbReference type="Proteomes" id="UP000747542">
    <property type="component" value="Unassembled WGS sequence"/>
</dbReference>
<protein>
    <submittedName>
        <fullName evidence="8">Transmembrane protein 151B-like</fullName>
    </submittedName>
</protein>
<keyword evidence="3 7" id="KW-0812">Transmembrane</keyword>
<accession>A0A8J5J9B5</accession>
<keyword evidence="5 7" id="KW-0472">Membrane</keyword>
<feature type="transmembrane region" description="Helical" evidence="7">
    <location>
        <begin position="79"/>
        <end position="97"/>
    </location>
</feature>
<gene>
    <name evidence="8" type="primary">Tmem151b-L</name>
    <name evidence="8" type="ORF">Hamer_G010583</name>
</gene>
<keyword evidence="4 7" id="KW-1133">Transmembrane helix</keyword>
<evidence type="ECO:0000256" key="3">
    <source>
        <dbReference type="ARBA" id="ARBA00022692"/>
    </source>
</evidence>